<dbReference type="InterPro" id="IPR012675">
    <property type="entry name" value="Beta-grasp_dom_sf"/>
</dbReference>
<dbReference type="OrthoDB" id="117063at2"/>
<name>A0A2U3K624_9BACT</name>
<dbReference type="Proteomes" id="UP000238701">
    <property type="component" value="Unassembled WGS sequence"/>
</dbReference>
<dbReference type="AlphaFoldDB" id="A0A2U3K624"/>
<sequence>MHDDDPVEIPKDNSENSGVSRREFLKISSLSVAVPLVAGPKTVMAAGEEVPVHGPGKVPMEFSINGKNYKTVLEPRVTLLDALRDEFELTGAKRVCDRAECGACTVLMDGKPVYACSVLAIEAQHKSIATVESLVGQGKLHPVQQAFVDNDASQCGFCTPGFVVACKAFLDTHPHPTPDDIRRGLSGNLCRCGTYAGIRQAIAQVAQKGA</sequence>
<feature type="domain" description="2Fe-2S ferredoxin-type" evidence="6">
    <location>
        <begin position="58"/>
        <end position="134"/>
    </location>
</feature>
<evidence type="ECO:0000256" key="2">
    <source>
        <dbReference type="ARBA" id="ARBA00022723"/>
    </source>
</evidence>
<evidence type="ECO:0000256" key="5">
    <source>
        <dbReference type="ARBA" id="ARBA00023014"/>
    </source>
</evidence>
<gene>
    <name evidence="7" type="ORF">SBA1_140002</name>
</gene>
<dbReference type="GO" id="GO:0051537">
    <property type="term" value="F:2 iron, 2 sulfur cluster binding"/>
    <property type="evidence" value="ECO:0007669"/>
    <property type="project" value="UniProtKB-KW"/>
</dbReference>
<dbReference type="SUPFAM" id="SSF54292">
    <property type="entry name" value="2Fe-2S ferredoxin-like"/>
    <property type="match status" value="1"/>
</dbReference>
<reference evidence="8" key="1">
    <citation type="submission" date="2018-02" db="EMBL/GenBank/DDBJ databases">
        <authorList>
            <person name="Hausmann B."/>
        </authorList>
    </citation>
    <scope>NUCLEOTIDE SEQUENCE [LARGE SCALE GENOMIC DNA]</scope>
    <source>
        <strain evidence="8">Peat soil MAG SbA1</strain>
    </source>
</reference>
<dbReference type="Gene3D" id="3.10.20.30">
    <property type="match status" value="1"/>
</dbReference>
<dbReference type="EMBL" id="OMOD01000046">
    <property type="protein sequence ID" value="SPF35112.1"/>
    <property type="molecule type" value="Genomic_DNA"/>
</dbReference>
<dbReference type="FunFam" id="3.10.20.30:FF:000020">
    <property type="entry name" value="Xanthine dehydrogenase iron-sulfur subunit"/>
    <property type="match status" value="1"/>
</dbReference>
<dbReference type="PROSITE" id="PS51085">
    <property type="entry name" value="2FE2S_FER_2"/>
    <property type="match status" value="1"/>
</dbReference>
<keyword evidence="5" id="KW-0411">Iron-sulfur</keyword>
<organism evidence="7 8">
    <name type="scientific">Candidatus Sulfotelmatobacter kueseliae</name>
    <dbReference type="NCBI Taxonomy" id="2042962"/>
    <lineage>
        <taxon>Bacteria</taxon>
        <taxon>Pseudomonadati</taxon>
        <taxon>Acidobacteriota</taxon>
        <taxon>Terriglobia</taxon>
        <taxon>Terriglobales</taxon>
        <taxon>Candidatus Korobacteraceae</taxon>
        <taxon>Candidatus Sulfotelmatobacter</taxon>
    </lineage>
</organism>
<dbReference type="GO" id="GO:0046872">
    <property type="term" value="F:metal ion binding"/>
    <property type="evidence" value="ECO:0007669"/>
    <property type="project" value="UniProtKB-KW"/>
</dbReference>
<dbReference type="PANTHER" id="PTHR44379">
    <property type="entry name" value="OXIDOREDUCTASE WITH IRON-SULFUR SUBUNIT"/>
    <property type="match status" value="1"/>
</dbReference>
<proteinExistence type="predicted"/>
<dbReference type="PROSITE" id="PS51318">
    <property type="entry name" value="TAT"/>
    <property type="match status" value="1"/>
</dbReference>
<keyword evidence="1" id="KW-0001">2Fe-2S</keyword>
<dbReference type="Gene3D" id="1.10.150.120">
    <property type="entry name" value="[2Fe-2S]-binding domain"/>
    <property type="match status" value="1"/>
</dbReference>
<dbReference type="InterPro" id="IPR001041">
    <property type="entry name" value="2Fe-2S_ferredoxin-type"/>
</dbReference>
<dbReference type="SUPFAM" id="SSF47741">
    <property type="entry name" value="CO dehydrogenase ISP C-domain like"/>
    <property type="match status" value="1"/>
</dbReference>
<protein>
    <submittedName>
        <fullName evidence="7">2Fe-2S protein</fullName>
    </submittedName>
</protein>
<dbReference type="InterPro" id="IPR006058">
    <property type="entry name" value="2Fe2S_fd_BS"/>
</dbReference>
<dbReference type="Pfam" id="PF01799">
    <property type="entry name" value="Fer2_2"/>
    <property type="match status" value="1"/>
</dbReference>
<evidence type="ECO:0000256" key="3">
    <source>
        <dbReference type="ARBA" id="ARBA00023002"/>
    </source>
</evidence>
<dbReference type="InterPro" id="IPR002888">
    <property type="entry name" value="2Fe-2S-bd"/>
</dbReference>
<dbReference type="InterPro" id="IPR036884">
    <property type="entry name" value="2Fe-2S-bd_dom_sf"/>
</dbReference>
<evidence type="ECO:0000256" key="4">
    <source>
        <dbReference type="ARBA" id="ARBA00023004"/>
    </source>
</evidence>
<evidence type="ECO:0000259" key="6">
    <source>
        <dbReference type="PROSITE" id="PS51085"/>
    </source>
</evidence>
<dbReference type="Pfam" id="PF00111">
    <property type="entry name" value="Fer2"/>
    <property type="match status" value="1"/>
</dbReference>
<keyword evidence="3" id="KW-0560">Oxidoreductase</keyword>
<keyword evidence="2" id="KW-0479">Metal-binding</keyword>
<dbReference type="InterPro" id="IPR006311">
    <property type="entry name" value="TAT_signal"/>
</dbReference>
<dbReference type="GO" id="GO:0016491">
    <property type="term" value="F:oxidoreductase activity"/>
    <property type="evidence" value="ECO:0007669"/>
    <property type="project" value="UniProtKB-KW"/>
</dbReference>
<accession>A0A2U3K624</accession>
<evidence type="ECO:0000256" key="1">
    <source>
        <dbReference type="ARBA" id="ARBA00022714"/>
    </source>
</evidence>
<evidence type="ECO:0000313" key="7">
    <source>
        <dbReference type="EMBL" id="SPF35112.1"/>
    </source>
</evidence>
<keyword evidence="4" id="KW-0408">Iron</keyword>
<dbReference type="PROSITE" id="PS00197">
    <property type="entry name" value="2FE2S_FER_1"/>
    <property type="match status" value="1"/>
</dbReference>
<dbReference type="InterPro" id="IPR036010">
    <property type="entry name" value="2Fe-2S_ferredoxin-like_sf"/>
</dbReference>
<dbReference type="InterPro" id="IPR051452">
    <property type="entry name" value="Diverse_Oxidoreductases"/>
</dbReference>
<evidence type="ECO:0000313" key="8">
    <source>
        <dbReference type="Proteomes" id="UP000238701"/>
    </source>
</evidence>
<dbReference type="PANTHER" id="PTHR44379:SF8">
    <property type="entry name" value="XANTHINE DEHYDROGENASE IRON-SULFUR-BINDING SUBUNIT XDHC-RELATED"/>
    <property type="match status" value="1"/>
</dbReference>